<dbReference type="STRING" id="2756.BFR44_06775"/>
<evidence type="ECO:0000313" key="2">
    <source>
        <dbReference type="EMBL" id="ATF25818.1"/>
    </source>
</evidence>
<dbReference type="GO" id="GO:0009231">
    <property type="term" value="P:riboflavin biosynthetic process"/>
    <property type="evidence" value="ECO:0007669"/>
    <property type="project" value="InterPro"/>
</dbReference>
<dbReference type="RefSeq" id="WP_069118602.1">
    <property type="nucleotide sequence ID" value="NZ_CP016841.1"/>
</dbReference>
<organism evidence="2 3">
    <name type="scientific">Brochothrix thermosphacta</name>
    <name type="common">Microbacterium thermosphactum</name>
    <dbReference type="NCBI Taxonomy" id="2756"/>
    <lineage>
        <taxon>Bacteria</taxon>
        <taxon>Bacillati</taxon>
        <taxon>Bacillota</taxon>
        <taxon>Bacilli</taxon>
        <taxon>Bacillales</taxon>
        <taxon>Listeriaceae</taxon>
        <taxon>Brochothrix</taxon>
    </lineage>
</organism>
<proteinExistence type="predicted"/>
<dbReference type="OrthoDB" id="195113at2"/>
<dbReference type="InterPro" id="IPR024072">
    <property type="entry name" value="DHFR-like_dom_sf"/>
</dbReference>
<feature type="domain" description="Bacterial bifunctional deaminase-reductase C-terminal" evidence="1">
    <location>
        <begin position="3"/>
        <end position="168"/>
    </location>
</feature>
<dbReference type="Pfam" id="PF01872">
    <property type="entry name" value="RibD_C"/>
    <property type="match status" value="1"/>
</dbReference>
<reference evidence="2 3" key="1">
    <citation type="submission" date="2017-09" db="EMBL/GenBank/DDBJ databases">
        <title>Complete Genome Sequences of Two Strains of the Meat Spoilage Bacterium Brochothrix thermosphacta Isolated from Ground Chicken.</title>
        <authorList>
            <person name="Paoli G.C."/>
            <person name="Wijey C."/>
            <person name="Chen C.-Y."/>
            <person name="Nguyen L."/>
            <person name="Yan X."/>
            <person name="Irwin P.L."/>
        </authorList>
    </citation>
    <scope>NUCLEOTIDE SEQUENCE [LARGE SCALE GENOMIC DNA]</scope>
    <source>
        <strain evidence="2 3">BI</strain>
    </source>
</reference>
<dbReference type="GO" id="GO:0008703">
    <property type="term" value="F:5-amino-6-(5-phosphoribosylamino)uracil reductase activity"/>
    <property type="evidence" value="ECO:0007669"/>
    <property type="project" value="InterPro"/>
</dbReference>
<evidence type="ECO:0000313" key="3">
    <source>
        <dbReference type="Proteomes" id="UP000243591"/>
    </source>
</evidence>
<dbReference type="Proteomes" id="UP000243591">
    <property type="component" value="Chromosome"/>
</dbReference>
<evidence type="ECO:0000259" key="1">
    <source>
        <dbReference type="Pfam" id="PF01872"/>
    </source>
</evidence>
<sequence>MKRKVILYIAVSIDGFIADTQGGIDFLGEVTVDKPVSDDSYERFYETIDTVVMGRTTYRQVVEELSPDHYPYEGVKSYVLTTQQHLEAKEGVQFVNESVVSLIERLLAEEGGNIWLVGGASLIAPLIKADLIDEYNLTTVPVILGQGISLFEGNSTKRHLKLKEITAVNGMSSQVYTR</sequence>
<name>A0A1D2LP81_BROTH</name>
<dbReference type="InterPro" id="IPR002734">
    <property type="entry name" value="RibDG_C"/>
</dbReference>
<dbReference type="KEGG" id="bths:CNY62_05085"/>
<dbReference type="EMBL" id="CP023483">
    <property type="protein sequence ID" value="ATF25818.1"/>
    <property type="molecule type" value="Genomic_DNA"/>
</dbReference>
<gene>
    <name evidence="2" type="ORF">CNY62_05085</name>
</gene>
<dbReference type="SUPFAM" id="SSF53597">
    <property type="entry name" value="Dihydrofolate reductase-like"/>
    <property type="match status" value="1"/>
</dbReference>
<keyword evidence="3" id="KW-1185">Reference proteome</keyword>
<protein>
    <submittedName>
        <fullName evidence="2">Dihydrofolate reductase</fullName>
    </submittedName>
</protein>
<accession>A0A1D2LP81</accession>
<dbReference type="AlphaFoldDB" id="A0A1D2LP81"/>
<dbReference type="PANTHER" id="PTHR38011:SF11">
    <property type="entry name" value="2,5-DIAMINO-6-RIBOSYLAMINO-4(3H)-PYRIMIDINONE 5'-PHOSPHATE REDUCTASE"/>
    <property type="match status" value="1"/>
</dbReference>
<dbReference type="Gene3D" id="3.40.430.10">
    <property type="entry name" value="Dihydrofolate Reductase, subunit A"/>
    <property type="match status" value="1"/>
</dbReference>
<dbReference type="PANTHER" id="PTHR38011">
    <property type="entry name" value="DIHYDROFOLATE REDUCTASE FAMILY PROTEIN (AFU_ORTHOLOGUE AFUA_8G06820)"/>
    <property type="match status" value="1"/>
</dbReference>
<dbReference type="InterPro" id="IPR050765">
    <property type="entry name" value="Riboflavin_Biosynth_HTPR"/>
</dbReference>